<sequence>MYAECARTLDQHHYGAADCAFIIVPLVRGFFIDIINACIISGFISVGS</sequence>
<dbReference type="KEGG" id="hni:W911_06200"/>
<dbReference type="AlphaFoldDB" id="V5SHQ6"/>
<reference evidence="1 2" key="1">
    <citation type="journal article" date="2014" name="Genome Announc.">
        <title>Complete Genome Sequence of Hyphomicrobium nitrativorans Strain NL23, a Denitrifying Bacterium Isolated from Biofilm of a Methanol-Fed Denitrification System Treating Seawater at the Montreal Biodome.</title>
        <authorList>
            <person name="Martineau C."/>
            <person name="Villeneuve C."/>
            <person name="Mauffrey F."/>
            <person name="Villemur R."/>
        </authorList>
    </citation>
    <scope>NUCLEOTIDE SEQUENCE [LARGE SCALE GENOMIC DNA]</scope>
    <source>
        <strain evidence="1">NL23</strain>
    </source>
</reference>
<name>V5SHQ6_9HYPH</name>
<dbReference type="PATRIC" id="fig|1029756.8.peg.1296"/>
<organism evidence="1 2">
    <name type="scientific">Hyphomicrobium nitrativorans NL23</name>
    <dbReference type="NCBI Taxonomy" id="1029756"/>
    <lineage>
        <taxon>Bacteria</taxon>
        <taxon>Pseudomonadati</taxon>
        <taxon>Pseudomonadota</taxon>
        <taxon>Alphaproteobacteria</taxon>
        <taxon>Hyphomicrobiales</taxon>
        <taxon>Hyphomicrobiaceae</taxon>
        <taxon>Hyphomicrobium</taxon>
    </lineage>
</organism>
<keyword evidence="2" id="KW-1185">Reference proteome</keyword>
<dbReference type="EMBL" id="CP006912">
    <property type="protein sequence ID" value="AHB50032.1"/>
    <property type="molecule type" value="Genomic_DNA"/>
</dbReference>
<dbReference type="Proteomes" id="UP000018542">
    <property type="component" value="Chromosome"/>
</dbReference>
<evidence type="ECO:0000313" key="2">
    <source>
        <dbReference type="Proteomes" id="UP000018542"/>
    </source>
</evidence>
<dbReference type="STRING" id="1029756.W911_06200"/>
<evidence type="ECO:0000313" key="1">
    <source>
        <dbReference type="EMBL" id="AHB50032.1"/>
    </source>
</evidence>
<gene>
    <name evidence="1" type="ORF">W911_06200</name>
</gene>
<dbReference type="HOGENOM" id="CLU_3153733_0_0_5"/>
<accession>V5SHQ6</accession>
<proteinExistence type="predicted"/>
<protein>
    <submittedName>
        <fullName evidence="1">Uncharacterized protein</fullName>
    </submittedName>
</protein>